<evidence type="ECO:0000256" key="1">
    <source>
        <dbReference type="ARBA" id="ARBA00000382"/>
    </source>
</evidence>
<dbReference type="Gene3D" id="1.20.58.1040">
    <property type="match status" value="1"/>
</dbReference>
<comment type="caution">
    <text evidence="10">The sequence shown here is derived from an EMBL/GenBank/DDBJ whole genome shotgun (WGS) entry which is preliminary data.</text>
</comment>
<dbReference type="SUPFAM" id="SSF51445">
    <property type="entry name" value="(Trans)glycosidases"/>
    <property type="match status" value="1"/>
</dbReference>
<dbReference type="SMART" id="SM00768">
    <property type="entry name" value="X8"/>
    <property type="match status" value="1"/>
</dbReference>
<feature type="domain" description="X8" evidence="9">
    <location>
        <begin position="371"/>
        <end position="455"/>
    </location>
</feature>
<evidence type="ECO:0000313" key="10">
    <source>
        <dbReference type="EMBL" id="KAH0882512.1"/>
    </source>
</evidence>
<evidence type="ECO:0000256" key="2">
    <source>
        <dbReference type="ARBA" id="ARBA00008773"/>
    </source>
</evidence>
<dbReference type="EC" id="3.2.1.39" evidence="3"/>
<keyword evidence="6" id="KW-1015">Disulfide bond</keyword>
<keyword evidence="7" id="KW-0326">Glycosidase</keyword>
<comment type="catalytic activity">
    <reaction evidence="1">
        <text>Hydrolysis of (1-&gt;3)-beta-D-glucosidic linkages in (1-&gt;3)-beta-D-glucans.</text>
        <dbReference type="EC" id="3.2.1.39"/>
    </reaction>
</comment>
<dbReference type="InterPro" id="IPR000490">
    <property type="entry name" value="Glyco_hydro_17"/>
</dbReference>
<proteinExistence type="inferred from homology"/>
<keyword evidence="4" id="KW-0732">Signal</keyword>
<evidence type="ECO:0000313" key="11">
    <source>
        <dbReference type="Proteomes" id="UP000824890"/>
    </source>
</evidence>
<evidence type="ECO:0000256" key="7">
    <source>
        <dbReference type="ARBA" id="ARBA00023295"/>
    </source>
</evidence>
<dbReference type="EMBL" id="JAGKQM010000014">
    <property type="protein sequence ID" value="KAH0882512.1"/>
    <property type="molecule type" value="Genomic_DNA"/>
</dbReference>
<dbReference type="Pfam" id="PF00332">
    <property type="entry name" value="Glyco_hydro_17"/>
    <property type="match status" value="1"/>
</dbReference>
<protein>
    <recommendedName>
        <fullName evidence="3">glucan endo-1,3-beta-D-glucosidase</fullName>
        <ecNumber evidence="3">3.2.1.39</ecNumber>
    </recommendedName>
</protein>
<comment type="similarity">
    <text evidence="2 8">Belongs to the glycosyl hydrolase 17 family.</text>
</comment>
<dbReference type="InterPro" id="IPR044965">
    <property type="entry name" value="Glyco_hydro_17_plant"/>
</dbReference>
<dbReference type="InterPro" id="IPR012946">
    <property type="entry name" value="X8"/>
</dbReference>
<dbReference type="PANTHER" id="PTHR32227">
    <property type="entry name" value="GLUCAN ENDO-1,3-BETA-GLUCOSIDASE BG1-RELATED-RELATED"/>
    <property type="match status" value="1"/>
</dbReference>
<dbReference type="Pfam" id="PF07983">
    <property type="entry name" value="X8"/>
    <property type="match status" value="1"/>
</dbReference>
<keyword evidence="5" id="KW-0378">Hydrolase</keyword>
<organism evidence="10 11">
    <name type="scientific">Brassica napus</name>
    <name type="common">Rape</name>
    <dbReference type="NCBI Taxonomy" id="3708"/>
    <lineage>
        <taxon>Eukaryota</taxon>
        <taxon>Viridiplantae</taxon>
        <taxon>Streptophyta</taxon>
        <taxon>Embryophyta</taxon>
        <taxon>Tracheophyta</taxon>
        <taxon>Spermatophyta</taxon>
        <taxon>Magnoliopsida</taxon>
        <taxon>eudicotyledons</taxon>
        <taxon>Gunneridae</taxon>
        <taxon>Pentapetalae</taxon>
        <taxon>rosids</taxon>
        <taxon>malvids</taxon>
        <taxon>Brassicales</taxon>
        <taxon>Brassicaceae</taxon>
        <taxon>Brassiceae</taxon>
        <taxon>Brassica</taxon>
    </lineage>
</organism>
<evidence type="ECO:0000256" key="5">
    <source>
        <dbReference type="ARBA" id="ARBA00022801"/>
    </source>
</evidence>
<reference evidence="10 11" key="1">
    <citation type="submission" date="2021-05" db="EMBL/GenBank/DDBJ databases">
        <title>Genome Assembly of Synthetic Allotetraploid Brassica napus Reveals Homoeologous Exchanges between Subgenomes.</title>
        <authorList>
            <person name="Davis J.T."/>
        </authorList>
    </citation>
    <scope>NUCLEOTIDE SEQUENCE [LARGE SCALE GENOMIC DNA]</scope>
    <source>
        <strain evidence="11">cv. Da-Ae</strain>
        <tissue evidence="10">Seedling</tissue>
    </source>
</reference>
<dbReference type="Proteomes" id="UP000824890">
    <property type="component" value="Unassembled WGS sequence"/>
</dbReference>
<evidence type="ECO:0000256" key="3">
    <source>
        <dbReference type="ARBA" id="ARBA00012780"/>
    </source>
</evidence>
<evidence type="ECO:0000259" key="9">
    <source>
        <dbReference type="SMART" id="SM00768"/>
    </source>
</evidence>
<sequence>MVMETPFSPIHPSEQAMATTPHFLTLPSLLLASVVIFLLSSKTSAIGINYGTQGNLPPPQQVVDFIKTKTIIDSVKIYDANPDILRALSGTGIDVTIMVPNGNIPALANVENARQWVGANVLPFHQQTKIKYICVGNEILLTKDNNLISNLIPAMQSLHEALKVSGLPDMKVTTPHAFTVVYNQNAPSESRFNDEQKDIFAKILEFNRQAKSPFMISAYPYFMVDPNNVNYAIFGPSNAITDTKTGKTYNNMFDAVMDATYSAMNALGYGDVDIAVGETGWPSACDAAWCTPQNAANYNINIIKRSQNIGTPLMPNRHVDIYLFALFNEDGKPGPTSEKNWGLFKPDFSPVYDVGVLRGGDTGPPPSSSEKWCVAKQEATNEQLQANIDWVCSQGIDCKNISPDGICFDNNNMKARSSFVMNVYYQSKGGSEEACNFSGSGVVTTTNPSTSSCVMQNVEGGSSIAFGFLCFWDSLNFKKDKEFVGITVLFFDEKLKARLQSGKFKWNDIPTTETASVMDSSLPKIALTMVSGKKKILLLKKRLISELISPFQAEQQMEANFSGSSSTSRQIRR</sequence>
<evidence type="ECO:0000256" key="4">
    <source>
        <dbReference type="ARBA" id="ARBA00022729"/>
    </source>
</evidence>
<dbReference type="InterPro" id="IPR017853">
    <property type="entry name" value="GH"/>
</dbReference>
<accession>A0ABQ7ZQJ8</accession>
<keyword evidence="11" id="KW-1185">Reference proteome</keyword>
<name>A0ABQ7ZQJ8_BRANA</name>
<gene>
    <name evidence="10" type="ORF">HID58_058608</name>
</gene>
<evidence type="ECO:0000256" key="6">
    <source>
        <dbReference type="ARBA" id="ARBA00023157"/>
    </source>
</evidence>
<evidence type="ECO:0000256" key="8">
    <source>
        <dbReference type="RuleBase" id="RU004335"/>
    </source>
</evidence>
<dbReference type="Gene3D" id="3.20.20.80">
    <property type="entry name" value="Glycosidases"/>
    <property type="match status" value="1"/>
</dbReference>